<dbReference type="Pfam" id="PF06097">
    <property type="entry name" value="DUF945"/>
    <property type="match status" value="1"/>
</dbReference>
<dbReference type="EMBL" id="JAMDGY010000060">
    <property type="protein sequence ID" value="MDD0992614.1"/>
    <property type="molecule type" value="Genomic_DNA"/>
</dbReference>
<protein>
    <submittedName>
        <fullName evidence="1">YdgA family protein</fullName>
    </submittedName>
</protein>
<evidence type="ECO:0000313" key="1">
    <source>
        <dbReference type="EMBL" id="MDD0992614.1"/>
    </source>
</evidence>
<proteinExistence type="predicted"/>
<sequence length="496" mass="53152">MKKTVGALSGLALAVAAICTAGAWYTGQQLPAVLDQSIAQSNQQLAQSIAGAGGSAQIELLSLERHLYSSTARYHLKVENLQLGEERVSFELTFVDRIEHGPLPWSRLKAFKLMPVMASSNYALEKDAGTAGWFAASNDVAPLQGHMSLGYDRSVDGQLRLMPLDITQAEGSSVKLSGVTLDISGGAKGETVKLAGDLGSLAMTLVTPDRPPVKIALQGLELAANLKLTPFGFYVGQVDLLLADSAFTYGDRQAELAFKGMEQRNDYQIEGSQLAVKQVYKVADISYDGKPVGSAQVAWSARRLDVPAVQALMEFYANNLPAFEQATAAGVSPSQALTEAQRADFQQRILAVLAGKPQLALDDVSFKTANGESRFKLTVDLAQPASLDLPLEQVSRQMIEQVQSDLSLSKPMIGDLAALQAKVQGEDVQQIEQASRAGEMVAQMAMYTQLATIKDDAIVSNLHYANGQVNLNGKNMTVEQFAALLMSNFGALQGPR</sequence>
<name>A0ABT5NWW9_9PSED</name>
<dbReference type="InterPro" id="IPR010352">
    <property type="entry name" value="DUF945"/>
</dbReference>
<accession>A0ABT5NWW9</accession>
<organism evidence="1 2">
    <name type="scientific">Pseudomonas fontis</name>
    <dbReference type="NCBI Taxonomy" id="2942633"/>
    <lineage>
        <taxon>Bacteria</taxon>
        <taxon>Pseudomonadati</taxon>
        <taxon>Pseudomonadota</taxon>
        <taxon>Gammaproteobacteria</taxon>
        <taxon>Pseudomonadales</taxon>
        <taxon>Pseudomonadaceae</taxon>
        <taxon>Pseudomonas</taxon>
    </lineage>
</organism>
<keyword evidence="2" id="KW-1185">Reference proteome</keyword>
<dbReference type="RefSeq" id="WP_273912180.1">
    <property type="nucleotide sequence ID" value="NZ_JAMDGX010000050.1"/>
</dbReference>
<dbReference type="Proteomes" id="UP001148203">
    <property type="component" value="Unassembled WGS sequence"/>
</dbReference>
<evidence type="ECO:0000313" key="2">
    <source>
        <dbReference type="Proteomes" id="UP001148203"/>
    </source>
</evidence>
<reference evidence="1 2" key="1">
    <citation type="submission" date="2022-05" db="EMBL/GenBank/DDBJ databases">
        <title>Novel Pseudomonas spp. Isolated from a Rainbow Trout Aquaculture Facility.</title>
        <authorList>
            <person name="Testerman T."/>
            <person name="Graf J."/>
        </authorList>
    </citation>
    <scope>NUCLEOTIDE SEQUENCE [LARGE SCALE GENOMIC DNA]</scope>
    <source>
        <strain evidence="1 2">ID681</strain>
    </source>
</reference>
<gene>
    <name evidence="1" type="ORF">M5G11_18965</name>
</gene>
<comment type="caution">
    <text evidence="1">The sequence shown here is derived from an EMBL/GenBank/DDBJ whole genome shotgun (WGS) entry which is preliminary data.</text>
</comment>